<dbReference type="Proteomes" id="UP000184384">
    <property type="component" value="Unassembled WGS sequence"/>
</dbReference>
<evidence type="ECO:0000256" key="2">
    <source>
        <dbReference type="ARBA" id="ARBA00022448"/>
    </source>
</evidence>
<reference evidence="10" key="1">
    <citation type="submission" date="2016-11" db="EMBL/GenBank/DDBJ databases">
        <authorList>
            <person name="Varghese N."/>
            <person name="Submissions S."/>
        </authorList>
    </citation>
    <scope>NUCLEOTIDE SEQUENCE [LARGE SCALE GENOMIC DNA]</scope>
    <source>
        <strain evidence="10">DSM 19729</strain>
    </source>
</reference>
<dbReference type="SUPFAM" id="SSF103473">
    <property type="entry name" value="MFS general substrate transporter"/>
    <property type="match status" value="1"/>
</dbReference>
<gene>
    <name evidence="8" type="ORF">BC624_102428</name>
    <name evidence="9" type="ORF">SAMN05443373_10625</name>
</gene>
<sequence>MNSDKIKKKDPYAALRYKEFNTFLLLRFAMVFAWSMQFIIIEWQVYSITKDPLSLGIIGLMEVIPAISLALFAGHVVDQKEKKGLLLKCILAFSIISFGLFLLTWPAVVSDFSTKTILYSIYFLVFLGGLVRAFLGPTIFSLLALLVPKKVYPNAATWSSSVWQIASVVGPAVAGFSITLIGVHWSLCTVFACSIFALLALSQIEKKPILNPKIGEPVMQSLSEGIKFVFNNKTVLGAITLDMVAVLFGGAVALLPIFAQDILKVGPEGFGFLRAAPAVGAFLTMIITAYIPVSKNAGMKLLSAIFAFGICIIVFGLSTIFWVSLIALFLSGVFDGISVVIRQTILQLKTPDHMRGRVSAVNSMFVGSSNELGAFESGLTAKIMGTVTAVVFGGSMTLFVVLTTGIVSPSFRKLDLTKDLEEHENQE</sequence>
<keyword evidence="2" id="KW-0813">Transport</keyword>
<evidence type="ECO:0000256" key="5">
    <source>
        <dbReference type="ARBA" id="ARBA00022989"/>
    </source>
</evidence>
<dbReference type="InterPro" id="IPR010290">
    <property type="entry name" value="TM_effector"/>
</dbReference>
<dbReference type="RefSeq" id="WP_072943440.1">
    <property type="nucleotide sequence ID" value="NZ_FQWO01000006.1"/>
</dbReference>
<dbReference type="PANTHER" id="PTHR23513:SF9">
    <property type="entry name" value="ENTEROBACTIN EXPORTER ENTS"/>
    <property type="match status" value="1"/>
</dbReference>
<dbReference type="GO" id="GO:0005886">
    <property type="term" value="C:plasma membrane"/>
    <property type="evidence" value="ECO:0007669"/>
    <property type="project" value="UniProtKB-SubCell"/>
</dbReference>
<dbReference type="EMBL" id="PVUB01000002">
    <property type="protein sequence ID" value="PRZ26456.1"/>
    <property type="molecule type" value="Genomic_DNA"/>
</dbReference>
<keyword evidence="5 7" id="KW-1133">Transmembrane helix</keyword>
<keyword evidence="11" id="KW-1185">Reference proteome</keyword>
<evidence type="ECO:0000313" key="9">
    <source>
        <dbReference type="EMBL" id="SHH00273.1"/>
    </source>
</evidence>
<dbReference type="STRING" id="280093.SAMN05443373_10625"/>
<keyword evidence="6 7" id="KW-0472">Membrane</keyword>
<protein>
    <submittedName>
        <fullName evidence="8">MFS family arabinose efflux permease</fullName>
    </submittedName>
    <submittedName>
        <fullName evidence="9">Predicted arabinose efflux permease, MFS family</fullName>
    </submittedName>
</protein>
<accession>A0A1M5PG79</accession>
<dbReference type="CDD" id="cd06173">
    <property type="entry name" value="MFS_MefA_like"/>
    <property type="match status" value="1"/>
</dbReference>
<feature type="transmembrane region" description="Helical" evidence="7">
    <location>
        <begin position="305"/>
        <end position="330"/>
    </location>
</feature>
<dbReference type="EMBL" id="FQWO01000006">
    <property type="protein sequence ID" value="SHH00273.1"/>
    <property type="molecule type" value="Genomic_DNA"/>
</dbReference>
<dbReference type="InterPro" id="IPR036259">
    <property type="entry name" value="MFS_trans_sf"/>
</dbReference>
<evidence type="ECO:0000256" key="3">
    <source>
        <dbReference type="ARBA" id="ARBA00022475"/>
    </source>
</evidence>
<evidence type="ECO:0000313" key="8">
    <source>
        <dbReference type="EMBL" id="PRZ26456.1"/>
    </source>
</evidence>
<reference evidence="8 11" key="3">
    <citation type="submission" date="2018-03" db="EMBL/GenBank/DDBJ databases">
        <title>Genomic Encyclopedia of Archaeal and Bacterial Type Strains, Phase II (KMG-II): from individual species to whole genera.</title>
        <authorList>
            <person name="Goeker M."/>
        </authorList>
    </citation>
    <scope>NUCLEOTIDE SEQUENCE [LARGE SCALE GENOMIC DNA]</scope>
    <source>
        <strain evidence="8 11">DSM 17797</strain>
    </source>
</reference>
<evidence type="ECO:0000256" key="1">
    <source>
        <dbReference type="ARBA" id="ARBA00004651"/>
    </source>
</evidence>
<keyword evidence="3" id="KW-1003">Cell membrane</keyword>
<feature type="transmembrane region" description="Helical" evidence="7">
    <location>
        <begin position="53"/>
        <end position="73"/>
    </location>
</feature>
<feature type="transmembrane region" description="Helical" evidence="7">
    <location>
        <begin position="184"/>
        <end position="204"/>
    </location>
</feature>
<organism evidence="9 10">
    <name type="scientific">Flavobacterium granuli</name>
    <dbReference type="NCBI Taxonomy" id="280093"/>
    <lineage>
        <taxon>Bacteria</taxon>
        <taxon>Pseudomonadati</taxon>
        <taxon>Bacteroidota</taxon>
        <taxon>Flavobacteriia</taxon>
        <taxon>Flavobacteriales</taxon>
        <taxon>Flavobacteriaceae</taxon>
        <taxon>Flavobacterium</taxon>
    </lineage>
</organism>
<name>A0A1M5PG79_9FLAO</name>
<feature type="transmembrane region" description="Helical" evidence="7">
    <location>
        <begin position="158"/>
        <end position="178"/>
    </location>
</feature>
<dbReference type="PANTHER" id="PTHR23513">
    <property type="entry name" value="INTEGRAL MEMBRANE EFFLUX PROTEIN-RELATED"/>
    <property type="match status" value="1"/>
</dbReference>
<evidence type="ECO:0000256" key="4">
    <source>
        <dbReference type="ARBA" id="ARBA00022692"/>
    </source>
</evidence>
<proteinExistence type="predicted"/>
<feature type="transmembrane region" description="Helical" evidence="7">
    <location>
        <begin position="271"/>
        <end position="293"/>
    </location>
</feature>
<feature type="transmembrane region" description="Helical" evidence="7">
    <location>
        <begin position="235"/>
        <end position="259"/>
    </location>
</feature>
<evidence type="ECO:0000256" key="7">
    <source>
        <dbReference type="SAM" id="Phobius"/>
    </source>
</evidence>
<reference evidence="9" key="2">
    <citation type="submission" date="2016-11" db="EMBL/GenBank/DDBJ databases">
        <authorList>
            <person name="Jaros S."/>
            <person name="Januszkiewicz K."/>
            <person name="Wedrychowicz H."/>
        </authorList>
    </citation>
    <scope>NUCLEOTIDE SEQUENCE [LARGE SCALE GENOMIC DNA]</scope>
    <source>
        <strain evidence="9">DSM 19729</strain>
    </source>
</reference>
<dbReference type="AlphaFoldDB" id="A0A1M5PG79"/>
<dbReference type="Gene3D" id="1.20.1250.20">
    <property type="entry name" value="MFS general substrate transporter like domains"/>
    <property type="match status" value="1"/>
</dbReference>
<evidence type="ECO:0000313" key="10">
    <source>
        <dbReference type="Proteomes" id="UP000184384"/>
    </source>
</evidence>
<feature type="transmembrane region" description="Helical" evidence="7">
    <location>
        <begin position="85"/>
        <end position="105"/>
    </location>
</feature>
<dbReference type="Proteomes" id="UP000237771">
    <property type="component" value="Unassembled WGS sequence"/>
</dbReference>
<feature type="transmembrane region" description="Helical" evidence="7">
    <location>
        <begin position="383"/>
        <end position="407"/>
    </location>
</feature>
<evidence type="ECO:0000313" key="11">
    <source>
        <dbReference type="Proteomes" id="UP000237771"/>
    </source>
</evidence>
<dbReference type="Pfam" id="PF05977">
    <property type="entry name" value="MFS_3"/>
    <property type="match status" value="1"/>
</dbReference>
<keyword evidence="4 7" id="KW-0812">Transmembrane</keyword>
<dbReference type="OrthoDB" id="7283966at2"/>
<evidence type="ECO:0000256" key="6">
    <source>
        <dbReference type="ARBA" id="ARBA00023136"/>
    </source>
</evidence>
<comment type="subcellular location">
    <subcellularLocation>
        <location evidence="1">Cell membrane</location>
        <topology evidence="1">Multi-pass membrane protein</topology>
    </subcellularLocation>
</comment>
<feature type="transmembrane region" description="Helical" evidence="7">
    <location>
        <begin position="20"/>
        <end position="41"/>
    </location>
</feature>
<feature type="transmembrane region" description="Helical" evidence="7">
    <location>
        <begin position="117"/>
        <end position="146"/>
    </location>
</feature>